<evidence type="ECO:0000256" key="1">
    <source>
        <dbReference type="SAM" id="SignalP"/>
    </source>
</evidence>
<protein>
    <recommendedName>
        <fullName evidence="3">VWFC domain-containing protein</fullName>
    </recommendedName>
</protein>
<dbReference type="InterPro" id="IPR042378">
    <property type="entry name" value="IDD"/>
</dbReference>
<accession>A0A1B6JH51</accession>
<name>A0A1B6JH51_9HEMI</name>
<feature type="signal peptide" evidence="1">
    <location>
        <begin position="1"/>
        <end position="25"/>
    </location>
</feature>
<dbReference type="PANTHER" id="PTHR15256:SF6">
    <property type="entry name" value="INTEGRAL MEMBRANE PROTEIN DGCR2_IDD"/>
    <property type="match status" value="1"/>
</dbReference>
<sequence>MYLSSVLSSLLLLVSLFTLVKLTVSHEIGRHFSPGTEKDLFSSRKIPPDENSNVEADCVAFNGKNVSHGLIYIPGPNMCSMCVCYHSEPMWCKTIYCPGPPWKKCAKWENGLECCEFYCLEERNPGNSSAGSLHSLLKLFVVLPLLLL</sequence>
<dbReference type="GO" id="GO:0016020">
    <property type="term" value="C:membrane"/>
    <property type="evidence" value="ECO:0007669"/>
    <property type="project" value="TreeGrafter"/>
</dbReference>
<feature type="chain" id="PRO_5008585845" description="VWFC domain-containing protein" evidence="1">
    <location>
        <begin position="26"/>
        <end position="148"/>
    </location>
</feature>
<reference evidence="2" key="1">
    <citation type="submission" date="2015-11" db="EMBL/GenBank/DDBJ databases">
        <title>De novo transcriptome assembly of four potential Pierce s Disease insect vectors from Arizona vineyards.</title>
        <authorList>
            <person name="Tassone E.E."/>
        </authorList>
    </citation>
    <scope>NUCLEOTIDE SEQUENCE</scope>
</reference>
<dbReference type="EMBL" id="GECU01009070">
    <property type="protein sequence ID" value="JAS98636.1"/>
    <property type="molecule type" value="Transcribed_RNA"/>
</dbReference>
<evidence type="ECO:0000313" key="2">
    <source>
        <dbReference type="EMBL" id="JAS98636.1"/>
    </source>
</evidence>
<evidence type="ECO:0008006" key="3">
    <source>
        <dbReference type="Google" id="ProtNLM"/>
    </source>
</evidence>
<organism evidence="2">
    <name type="scientific">Homalodisca liturata</name>
    <dbReference type="NCBI Taxonomy" id="320908"/>
    <lineage>
        <taxon>Eukaryota</taxon>
        <taxon>Metazoa</taxon>
        <taxon>Ecdysozoa</taxon>
        <taxon>Arthropoda</taxon>
        <taxon>Hexapoda</taxon>
        <taxon>Insecta</taxon>
        <taxon>Pterygota</taxon>
        <taxon>Neoptera</taxon>
        <taxon>Paraneoptera</taxon>
        <taxon>Hemiptera</taxon>
        <taxon>Auchenorrhyncha</taxon>
        <taxon>Membracoidea</taxon>
        <taxon>Cicadellidae</taxon>
        <taxon>Cicadellinae</taxon>
        <taxon>Proconiini</taxon>
        <taxon>Homalodisca</taxon>
    </lineage>
</organism>
<proteinExistence type="predicted"/>
<dbReference type="PANTHER" id="PTHR15256">
    <property type="entry name" value="INTEGRAL MEMBRANE PROTEIN DGCR2/IDD"/>
    <property type="match status" value="1"/>
</dbReference>
<keyword evidence="1" id="KW-0732">Signal</keyword>
<gene>
    <name evidence="2" type="ORF">g.32118</name>
</gene>
<dbReference type="AlphaFoldDB" id="A0A1B6JH51"/>